<evidence type="ECO:0000313" key="3">
    <source>
        <dbReference type="EMBL" id="POS86251.1"/>
    </source>
</evidence>
<feature type="coiled-coil region" evidence="1">
    <location>
        <begin position="371"/>
        <end position="405"/>
    </location>
</feature>
<feature type="compositionally biased region" description="Polar residues" evidence="2">
    <location>
        <begin position="1"/>
        <end position="24"/>
    </location>
</feature>
<dbReference type="AlphaFoldDB" id="A0A2S4PW38"/>
<reference evidence="3 4" key="1">
    <citation type="submission" date="2017-10" db="EMBL/GenBank/DDBJ databases">
        <title>Development of genomic resources for the powdery mildew, Erysiphe pulchra.</title>
        <authorList>
            <person name="Wadl P.A."/>
            <person name="Mack B.M."/>
            <person name="Moore G."/>
            <person name="Beltz S.B."/>
        </authorList>
    </citation>
    <scope>NUCLEOTIDE SEQUENCE [LARGE SCALE GENOMIC DNA]</scope>
    <source>
        <strain evidence="3">Cflorida</strain>
    </source>
</reference>
<dbReference type="OrthoDB" id="3905365at2759"/>
<evidence type="ECO:0000313" key="4">
    <source>
        <dbReference type="Proteomes" id="UP000237438"/>
    </source>
</evidence>
<protein>
    <submittedName>
        <fullName evidence="3">Uncharacterized protein</fullName>
    </submittedName>
</protein>
<name>A0A2S4PW38_9PEZI</name>
<feature type="region of interest" description="Disordered" evidence="2">
    <location>
        <begin position="591"/>
        <end position="641"/>
    </location>
</feature>
<gene>
    <name evidence="3" type="ORF">EPUL_000903</name>
</gene>
<feature type="compositionally biased region" description="Basic and acidic residues" evidence="2">
    <location>
        <begin position="86"/>
        <end position="111"/>
    </location>
</feature>
<feature type="compositionally biased region" description="Acidic residues" evidence="2">
    <location>
        <begin position="552"/>
        <end position="562"/>
    </location>
</feature>
<feature type="compositionally biased region" description="Basic and acidic residues" evidence="2">
    <location>
        <begin position="592"/>
        <end position="601"/>
    </location>
</feature>
<keyword evidence="4" id="KW-1185">Reference proteome</keyword>
<feature type="region of interest" description="Disordered" evidence="2">
    <location>
        <begin position="543"/>
        <end position="562"/>
    </location>
</feature>
<feature type="region of interest" description="Disordered" evidence="2">
    <location>
        <begin position="1"/>
        <end position="28"/>
    </location>
</feature>
<organism evidence="3 4">
    <name type="scientific">Erysiphe pulchra</name>
    <dbReference type="NCBI Taxonomy" id="225359"/>
    <lineage>
        <taxon>Eukaryota</taxon>
        <taxon>Fungi</taxon>
        <taxon>Dikarya</taxon>
        <taxon>Ascomycota</taxon>
        <taxon>Pezizomycotina</taxon>
        <taxon>Leotiomycetes</taxon>
        <taxon>Erysiphales</taxon>
        <taxon>Erysiphaceae</taxon>
        <taxon>Erysiphe</taxon>
    </lineage>
</organism>
<sequence>MSEQNAVGTPGSNVDMSLNGNLKSHTPKDKACPFCHQQFTSSSLGRHLDLYIKEKNPKPADGLHDIEEIRKMRGSITRRQPRNSITKREHSIGTPGIKERRSPRPDLEQEKNSSPITRRFEIKGKPQADHRVSNAKIGTFKNGTSWESPGAPNNNSAQWASDARSWDGEDRDSSRRPVTRSRSVSRKIIAKTSFEQKQKMIDALDSAKAAELALRELAGSLRAAKQQVQASPVLDFDPLTMDFPALCLQCLLPPPTLNTSTPIPSPTSWSLSPPDNLQYQAIRSHFTSKFHNYRMSFSFSSATPKQDISFSIPNQLIMSTDNQEVASNSITAANQLELKVNEHLQAIYRAWQALSPANQTEIWTISLARSIAMKNNQISTLKREVERLAQEAAHLRQQVDELGRIQYPREFKAVPPRTTRVEGEIIPVLGEQMYGISVENRSQGDKVDTRNRLTNQVDEISILNGNVQLDTAIERVISRWKNVVKEVRVQLGGSNDCANAEKGISAQQSLSGESIGIRERNQAPNVDISNEWGRAGQVAKNHLGASGIGSDADADADMEEEDTSSFVEMVDAPPVIHPQPYNQQLLHQNQNHLHDHHHDHQPQSQLRNHGFRINSGNGNTNTTISASNTCTNGGHYSPNGN</sequence>
<comment type="caution">
    <text evidence="3">The sequence shown here is derived from an EMBL/GenBank/DDBJ whole genome shotgun (WGS) entry which is preliminary data.</text>
</comment>
<dbReference type="Proteomes" id="UP000237438">
    <property type="component" value="Unassembled WGS sequence"/>
</dbReference>
<dbReference type="STRING" id="225359.A0A2S4PW38"/>
<feature type="compositionally biased region" description="Basic and acidic residues" evidence="2">
    <location>
        <begin position="118"/>
        <end position="132"/>
    </location>
</feature>
<feature type="compositionally biased region" description="Basic and acidic residues" evidence="2">
    <location>
        <begin position="164"/>
        <end position="175"/>
    </location>
</feature>
<feature type="region of interest" description="Disordered" evidence="2">
    <location>
        <begin position="74"/>
        <end position="184"/>
    </location>
</feature>
<evidence type="ECO:0000256" key="1">
    <source>
        <dbReference type="SAM" id="Coils"/>
    </source>
</evidence>
<keyword evidence="1" id="KW-0175">Coiled coil</keyword>
<dbReference type="EMBL" id="PEDP01000370">
    <property type="protein sequence ID" value="POS86251.1"/>
    <property type="molecule type" value="Genomic_DNA"/>
</dbReference>
<feature type="compositionally biased region" description="Low complexity" evidence="2">
    <location>
        <begin position="613"/>
        <end position="632"/>
    </location>
</feature>
<accession>A0A2S4PW38</accession>
<proteinExistence type="predicted"/>
<feature type="compositionally biased region" description="Polar residues" evidence="2">
    <location>
        <begin position="141"/>
        <end position="159"/>
    </location>
</feature>
<evidence type="ECO:0000256" key="2">
    <source>
        <dbReference type="SAM" id="MobiDB-lite"/>
    </source>
</evidence>